<dbReference type="AlphaFoldDB" id="A0A8J5XHK9"/>
<evidence type="ECO:0000313" key="4">
    <source>
        <dbReference type="Proteomes" id="UP000751190"/>
    </source>
</evidence>
<dbReference type="Proteomes" id="UP000751190">
    <property type="component" value="Unassembled WGS sequence"/>
</dbReference>
<keyword evidence="4" id="KW-1185">Reference proteome</keyword>
<comment type="caution">
    <text evidence="3">The sequence shown here is derived from an EMBL/GenBank/DDBJ whole genome shotgun (WGS) entry which is preliminary data.</text>
</comment>
<dbReference type="Pfam" id="PF18922">
    <property type="entry name" value="DUF5672"/>
    <property type="match status" value="1"/>
</dbReference>
<evidence type="ECO:0000313" key="3">
    <source>
        <dbReference type="EMBL" id="KAG8467463.1"/>
    </source>
</evidence>
<dbReference type="OrthoDB" id="10025998at2759"/>
<keyword evidence="1" id="KW-0732">Signal</keyword>
<sequence>MRAAAQLLACALAAASASRDVARQPPVTAMILDSNGDELLVQTLEHFVLMLPRDVPVVWATDHQLTNAEHDAISASKLLVHALGVRKLHIRTLPYNLTLAAYNMRLRQPRFWADLPQDGRVLLFERDAVLCPGASSRLRNFTRYDYIGAPWRPTAPWCSSRRLSAEACCCNSGLSLSSPPEMARLLRVAAELSRHRSRLSNPRNIDMTVLHYASKVSGFKIAGASSAQRFAVETLWDGVAPPVGLHKPWSGWGSKPWSSTKLELRNLLRVCPTMLRLCPYARAASSNPDPSRGPPARRFVHSFCDVDDNTATPRSAPLVEVPLSKLTPLGYAPLGGG</sequence>
<feature type="signal peptide" evidence="1">
    <location>
        <begin position="1"/>
        <end position="17"/>
    </location>
</feature>
<reference evidence="3" key="1">
    <citation type="submission" date="2021-05" db="EMBL/GenBank/DDBJ databases">
        <title>The genome of the haptophyte Pavlova lutheri (Diacronema luteri, Pavlovales) - a model for lipid biosynthesis in eukaryotic algae.</title>
        <authorList>
            <person name="Hulatt C.J."/>
            <person name="Posewitz M.C."/>
        </authorList>
    </citation>
    <scope>NUCLEOTIDE SEQUENCE</scope>
    <source>
        <strain evidence="3">NIVA-4/92</strain>
    </source>
</reference>
<name>A0A8J5XHK9_DIALT</name>
<protein>
    <recommendedName>
        <fullName evidence="2">DUF5672 domain-containing protein</fullName>
    </recommendedName>
</protein>
<feature type="domain" description="DUF5672" evidence="2">
    <location>
        <begin position="99"/>
        <end position="246"/>
    </location>
</feature>
<dbReference type="InterPro" id="IPR043729">
    <property type="entry name" value="DUF5672"/>
</dbReference>
<gene>
    <name evidence="3" type="ORF">KFE25_000779</name>
</gene>
<proteinExistence type="predicted"/>
<feature type="chain" id="PRO_5035169965" description="DUF5672 domain-containing protein" evidence="1">
    <location>
        <begin position="18"/>
        <end position="337"/>
    </location>
</feature>
<evidence type="ECO:0000259" key="2">
    <source>
        <dbReference type="Pfam" id="PF18922"/>
    </source>
</evidence>
<accession>A0A8J5XHK9</accession>
<organism evidence="3 4">
    <name type="scientific">Diacronema lutheri</name>
    <name type="common">Unicellular marine alga</name>
    <name type="synonym">Monochrysis lutheri</name>
    <dbReference type="NCBI Taxonomy" id="2081491"/>
    <lineage>
        <taxon>Eukaryota</taxon>
        <taxon>Haptista</taxon>
        <taxon>Haptophyta</taxon>
        <taxon>Pavlovophyceae</taxon>
        <taxon>Pavlovales</taxon>
        <taxon>Pavlovaceae</taxon>
        <taxon>Diacronema</taxon>
    </lineage>
</organism>
<dbReference type="EMBL" id="JAGTXO010000006">
    <property type="protein sequence ID" value="KAG8467463.1"/>
    <property type="molecule type" value="Genomic_DNA"/>
</dbReference>
<evidence type="ECO:0000256" key="1">
    <source>
        <dbReference type="SAM" id="SignalP"/>
    </source>
</evidence>